<evidence type="ECO:0000313" key="13">
    <source>
        <dbReference type="EMBL" id="PIU40822.1"/>
    </source>
</evidence>
<dbReference type="Proteomes" id="UP000230052">
    <property type="component" value="Unassembled WGS sequence"/>
</dbReference>
<name>A0A2J0KQA6_9BACT</name>
<evidence type="ECO:0000256" key="6">
    <source>
        <dbReference type="ARBA" id="ARBA00022842"/>
    </source>
</evidence>
<comment type="function">
    <text evidence="10">Pyrophosphatase that catalyzes the hydrolysis of nucleoside triphosphates to their monophosphate derivatives, with a high preference for the non-canonical purine nucleotides XTP (xanthosine triphosphate), dITP (deoxyinosine triphosphate) and ITP. Seems to function as a house-cleaning enzyme that removes non-canonical purine nucleotides from the nucleotide pool, thus preventing their incorporation into DNA/RNA and avoiding chromosomal lesions.</text>
</comment>
<evidence type="ECO:0000313" key="14">
    <source>
        <dbReference type="Proteomes" id="UP000230052"/>
    </source>
</evidence>
<dbReference type="PANTHER" id="PTHR11067:SF9">
    <property type="entry name" value="INOSINE TRIPHOSPHATE PYROPHOSPHATASE"/>
    <property type="match status" value="1"/>
</dbReference>
<dbReference type="GO" id="GO:0005829">
    <property type="term" value="C:cytosol"/>
    <property type="evidence" value="ECO:0007669"/>
    <property type="project" value="TreeGrafter"/>
</dbReference>
<organism evidence="13 14">
    <name type="scientific">Candidatus Aquitaenariimonas noxiae</name>
    <dbReference type="NCBI Taxonomy" id="1974741"/>
    <lineage>
        <taxon>Bacteria</taxon>
        <taxon>Pseudomonadati</taxon>
        <taxon>Candidatus Omnitrophota</taxon>
        <taxon>Candidatus Aquitaenariimonas</taxon>
    </lineage>
</organism>
<comment type="catalytic activity">
    <reaction evidence="8 10">
        <text>dITP + H2O = dIMP + diphosphate + H(+)</text>
        <dbReference type="Rhea" id="RHEA:28342"/>
        <dbReference type="ChEBI" id="CHEBI:15377"/>
        <dbReference type="ChEBI" id="CHEBI:15378"/>
        <dbReference type="ChEBI" id="CHEBI:33019"/>
        <dbReference type="ChEBI" id="CHEBI:61194"/>
        <dbReference type="ChEBI" id="CHEBI:61382"/>
        <dbReference type="EC" id="3.6.1.66"/>
    </reaction>
</comment>
<comment type="similarity">
    <text evidence="1 10 11">Belongs to the HAM1 NTPase family.</text>
</comment>
<feature type="binding site" evidence="10">
    <location>
        <begin position="181"/>
        <end position="182"/>
    </location>
    <ligand>
        <name>substrate</name>
    </ligand>
</feature>
<keyword evidence="7 10" id="KW-0546">Nucleotide metabolism</keyword>
<feature type="active site" description="Proton acceptor" evidence="10">
    <location>
        <position position="70"/>
    </location>
</feature>
<evidence type="ECO:0000256" key="5">
    <source>
        <dbReference type="ARBA" id="ARBA00022801"/>
    </source>
</evidence>
<dbReference type="HAMAP" id="MF_01405">
    <property type="entry name" value="Non_canon_purine_NTPase"/>
    <property type="match status" value="1"/>
</dbReference>
<feature type="coiled-coil region" evidence="12">
    <location>
        <begin position="7"/>
        <end position="34"/>
    </location>
</feature>
<comment type="cofactor">
    <cofactor evidence="10">
        <name>Mg(2+)</name>
        <dbReference type="ChEBI" id="CHEBI:18420"/>
    </cofactor>
    <text evidence="10">Binds 1 Mg(2+) ion per subunit.</text>
</comment>
<dbReference type="NCBIfam" id="NF011397">
    <property type="entry name" value="PRK14822.1"/>
    <property type="match status" value="1"/>
</dbReference>
<dbReference type="GO" id="GO:0009117">
    <property type="term" value="P:nucleotide metabolic process"/>
    <property type="evidence" value="ECO:0007669"/>
    <property type="project" value="UniProtKB-KW"/>
</dbReference>
<evidence type="ECO:0000256" key="12">
    <source>
        <dbReference type="SAM" id="Coils"/>
    </source>
</evidence>
<dbReference type="EC" id="3.6.1.66" evidence="10"/>
<comment type="catalytic activity">
    <reaction evidence="9 10">
        <text>XTP + H2O = XMP + diphosphate + H(+)</text>
        <dbReference type="Rhea" id="RHEA:28610"/>
        <dbReference type="ChEBI" id="CHEBI:15377"/>
        <dbReference type="ChEBI" id="CHEBI:15378"/>
        <dbReference type="ChEBI" id="CHEBI:33019"/>
        <dbReference type="ChEBI" id="CHEBI:57464"/>
        <dbReference type="ChEBI" id="CHEBI:61314"/>
        <dbReference type="EC" id="3.6.1.66"/>
    </reaction>
</comment>
<protein>
    <recommendedName>
        <fullName evidence="10">dITP/XTP pyrophosphatase</fullName>
        <ecNumber evidence="10">3.6.1.66</ecNumber>
    </recommendedName>
    <alternativeName>
        <fullName evidence="10">Non-canonical purine NTP pyrophosphatase</fullName>
    </alternativeName>
    <alternativeName>
        <fullName evidence="10">Non-standard purine NTP pyrophosphatase</fullName>
    </alternativeName>
    <alternativeName>
        <fullName evidence="10">Nucleoside-triphosphate diphosphatase</fullName>
    </alternativeName>
    <alternativeName>
        <fullName evidence="10">Nucleoside-triphosphate pyrophosphatase</fullName>
        <shortName evidence="10">NTPase</shortName>
    </alternativeName>
</protein>
<comment type="catalytic activity">
    <reaction evidence="10">
        <text>ITP + H2O = IMP + diphosphate + H(+)</text>
        <dbReference type="Rhea" id="RHEA:29399"/>
        <dbReference type="ChEBI" id="CHEBI:15377"/>
        <dbReference type="ChEBI" id="CHEBI:15378"/>
        <dbReference type="ChEBI" id="CHEBI:33019"/>
        <dbReference type="ChEBI" id="CHEBI:58053"/>
        <dbReference type="ChEBI" id="CHEBI:61402"/>
        <dbReference type="EC" id="3.6.1.66"/>
    </reaction>
</comment>
<evidence type="ECO:0000256" key="1">
    <source>
        <dbReference type="ARBA" id="ARBA00008023"/>
    </source>
</evidence>
<comment type="caution">
    <text evidence="13">The sequence shown here is derived from an EMBL/GenBank/DDBJ whole genome shotgun (WGS) entry which is preliminary data.</text>
</comment>
<dbReference type="GO" id="GO:0036220">
    <property type="term" value="F:ITP diphosphatase activity"/>
    <property type="evidence" value="ECO:0007669"/>
    <property type="project" value="UniProtKB-UniRule"/>
</dbReference>
<dbReference type="Gene3D" id="3.90.950.10">
    <property type="match status" value="1"/>
</dbReference>
<dbReference type="NCBIfam" id="TIGR00042">
    <property type="entry name" value="RdgB/HAM1 family non-canonical purine NTP pyrophosphatase"/>
    <property type="match status" value="1"/>
</dbReference>
<gene>
    <name evidence="13" type="ORF">COS99_08555</name>
</gene>
<feature type="binding site" evidence="10">
    <location>
        <position position="176"/>
    </location>
    <ligand>
        <name>substrate</name>
    </ligand>
</feature>
<dbReference type="FunFam" id="3.90.950.10:FF:000001">
    <property type="entry name" value="dITP/XTP pyrophosphatase"/>
    <property type="match status" value="1"/>
</dbReference>
<keyword evidence="4 10" id="KW-0547">Nucleotide-binding</keyword>
<dbReference type="SUPFAM" id="SSF52972">
    <property type="entry name" value="ITPase-like"/>
    <property type="match status" value="1"/>
</dbReference>
<evidence type="ECO:0000256" key="8">
    <source>
        <dbReference type="ARBA" id="ARBA00051875"/>
    </source>
</evidence>
<evidence type="ECO:0000256" key="9">
    <source>
        <dbReference type="ARBA" id="ARBA00052017"/>
    </source>
</evidence>
<dbReference type="InterPro" id="IPR002637">
    <property type="entry name" value="RdgB/HAM1"/>
</dbReference>
<dbReference type="InterPro" id="IPR029001">
    <property type="entry name" value="ITPase-like_fam"/>
</dbReference>
<dbReference type="GO" id="GO:0009146">
    <property type="term" value="P:purine nucleoside triphosphate catabolic process"/>
    <property type="evidence" value="ECO:0007669"/>
    <property type="project" value="UniProtKB-UniRule"/>
</dbReference>
<evidence type="ECO:0000256" key="11">
    <source>
        <dbReference type="RuleBase" id="RU003781"/>
    </source>
</evidence>
<dbReference type="PANTHER" id="PTHR11067">
    <property type="entry name" value="INOSINE TRIPHOSPHATE PYROPHOSPHATASE/HAM1 PROTEIN"/>
    <property type="match status" value="1"/>
</dbReference>
<evidence type="ECO:0000256" key="7">
    <source>
        <dbReference type="ARBA" id="ARBA00023080"/>
    </source>
</evidence>
<keyword evidence="12" id="KW-0175">Coiled coil</keyword>
<keyword evidence="5 10" id="KW-0378">Hydrolase</keyword>
<dbReference type="GO" id="GO:0000166">
    <property type="term" value="F:nucleotide binding"/>
    <property type="evidence" value="ECO:0007669"/>
    <property type="project" value="UniProtKB-KW"/>
</dbReference>
<feature type="binding site" evidence="10">
    <location>
        <begin position="153"/>
        <end position="156"/>
    </location>
    <ligand>
        <name>substrate</name>
    </ligand>
</feature>
<feature type="binding site" evidence="10">
    <location>
        <position position="71"/>
    </location>
    <ligand>
        <name>substrate</name>
    </ligand>
</feature>
<reference evidence="13 14" key="1">
    <citation type="submission" date="2017-09" db="EMBL/GenBank/DDBJ databases">
        <title>Depth-based differentiation of microbial function through sediment-hosted aquifers and enrichment of novel symbionts in the deep terrestrial subsurface.</title>
        <authorList>
            <person name="Probst A.J."/>
            <person name="Ladd B."/>
            <person name="Jarett J.K."/>
            <person name="Geller-Mcgrath D.E."/>
            <person name="Sieber C.M."/>
            <person name="Emerson J.B."/>
            <person name="Anantharaman K."/>
            <person name="Thomas B.C."/>
            <person name="Malmstrom R."/>
            <person name="Stieglmeier M."/>
            <person name="Klingl A."/>
            <person name="Woyke T."/>
            <person name="Ryan C.M."/>
            <person name="Banfield J.F."/>
        </authorList>
    </citation>
    <scope>NUCLEOTIDE SEQUENCE [LARGE SCALE GENOMIC DNA]</scope>
    <source>
        <strain evidence="13">CG07_land_8_20_14_0_80_42_15</strain>
    </source>
</reference>
<evidence type="ECO:0000256" key="3">
    <source>
        <dbReference type="ARBA" id="ARBA00022723"/>
    </source>
</evidence>
<evidence type="ECO:0000256" key="4">
    <source>
        <dbReference type="ARBA" id="ARBA00022741"/>
    </source>
</evidence>
<accession>A0A2J0KQA6</accession>
<dbReference type="GO" id="GO:0036222">
    <property type="term" value="F:XTP diphosphatase activity"/>
    <property type="evidence" value="ECO:0007669"/>
    <property type="project" value="UniProtKB-UniRule"/>
</dbReference>
<keyword evidence="6 10" id="KW-0460">Magnesium</keyword>
<dbReference type="GO" id="GO:0017111">
    <property type="term" value="F:ribonucleoside triphosphate phosphatase activity"/>
    <property type="evidence" value="ECO:0007669"/>
    <property type="project" value="InterPro"/>
</dbReference>
<comment type="caution">
    <text evidence="10">Lacks conserved residue(s) required for the propagation of feature annotation.</text>
</comment>
<feature type="binding site" evidence="10">
    <location>
        <begin position="8"/>
        <end position="13"/>
    </location>
    <ligand>
        <name>substrate</name>
    </ligand>
</feature>
<comment type="subunit">
    <text evidence="2 10">Homodimer.</text>
</comment>
<sequence length="201" mass="22350">MKKIVIATANKKKKKELKALLKELKVKLLSLNDLPNIPKIKEGGKTFKENAVKKAVITSEFTDKLTMADDSGLEVDALGGRPGVFSARFSGKGANDPKNNKKLLRMLRAVPSHKRKATFKCVIAMAKRGVVLKVVEGKCRGLIGFQRRGENGFGYDPVFIFPKLGKTFAELGPRAKNMISHRAKALRKAKKFIADYFRIYS</sequence>
<dbReference type="AlphaFoldDB" id="A0A2J0KQA6"/>
<dbReference type="Pfam" id="PF01725">
    <property type="entry name" value="Ham1p_like"/>
    <property type="match status" value="1"/>
</dbReference>
<dbReference type="EMBL" id="PEWV01000076">
    <property type="protein sequence ID" value="PIU40822.1"/>
    <property type="molecule type" value="Genomic_DNA"/>
</dbReference>
<proteinExistence type="inferred from homology"/>
<feature type="binding site" evidence="10">
    <location>
        <position position="70"/>
    </location>
    <ligand>
        <name>Mg(2+)</name>
        <dbReference type="ChEBI" id="CHEBI:18420"/>
    </ligand>
</feature>
<dbReference type="CDD" id="cd00515">
    <property type="entry name" value="HAM1"/>
    <property type="match status" value="1"/>
</dbReference>
<dbReference type="InterPro" id="IPR020922">
    <property type="entry name" value="dITP/XTP_pyrophosphatase"/>
</dbReference>
<dbReference type="GO" id="GO:0035870">
    <property type="term" value="F:dITP diphosphatase activity"/>
    <property type="evidence" value="ECO:0007669"/>
    <property type="project" value="UniProtKB-UniRule"/>
</dbReference>
<evidence type="ECO:0000256" key="2">
    <source>
        <dbReference type="ARBA" id="ARBA00011738"/>
    </source>
</evidence>
<keyword evidence="3 10" id="KW-0479">Metal-binding</keyword>
<evidence type="ECO:0000256" key="10">
    <source>
        <dbReference type="HAMAP-Rule" id="MF_01405"/>
    </source>
</evidence>
<dbReference type="GO" id="GO:0046872">
    <property type="term" value="F:metal ion binding"/>
    <property type="evidence" value="ECO:0007669"/>
    <property type="project" value="UniProtKB-KW"/>
</dbReference>